<dbReference type="PANTHER" id="PTHR43520">
    <property type="entry name" value="ATP7, ISOFORM B"/>
    <property type="match status" value="1"/>
</dbReference>
<dbReference type="PANTHER" id="PTHR43520:SF6">
    <property type="entry name" value="COPPER-EXPORTING P-TYPE ATPASE"/>
    <property type="match status" value="1"/>
</dbReference>
<dbReference type="RefSeq" id="WP_091961242.1">
    <property type="nucleotide sequence ID" value="NZ_FOLH01000002.1"/>
</dbReference>
<evidence type="ECO:0000256" key="16">
    <source>
        <dbReference type="ARBA" id="ARBA00022989"/>
    </source>
</evidence>
<feature type="transmembrane region" description="Helical" evidence="23">
    <location>
        <begin position="187"/>
        <end position="204"/>
    </location>
</feature>
<keyword evidence="13 23" id="KW-0067">ATP-binding</keyword>
<dbReference type="InterPro" id="IPR008250">
    <property type="entry name" value="ATPase_P-typ_transduc_dom_A_sf"/>
</dbReference>
<dbReference type="SUPFAM" id="SSF81660">
    <property type="entry name" value="Metal cation-transporting ATPase, ATP-binding domain N"/>
    <property type="match status" value="1"/>
</dbReference>
<dbReference type="Pfam" id="PF00403">
    <property type="entry name" value="HMA"/>
    <property type="match status" value="1"/>
</dbReference>
<feature type="transmembrane region" description="Helical" evidence="23">
    <location>
        <begin position="93"/>
        <end position="113"/>
    </location>
</feature>
<feature type="transmembrane region" description="Helical" evidence="23">
    <location>
        <begin position="342"/>
        <end position="361"/>
    </location>
</feature>
<evidence type="ECO:0000256" key="20">
    <source>
        <dbReference type="ARBA" id="ARBA00029719"/>
    </source>
</evidence>
<evidence type="ECO:0000256" key="8">
    <source>
        <dbReference type="ARBA" id="ARBA00022692"/>
    </source>
</evidence>
<sequence>MSKPIRLALRGMTCGACVTSVEKALQGVSGVQGVTVNLPDRSAEVKGEVDEKILVKAVEDAGYGATPMGADYGETERQAEEAAALKKVWIKTWVALAVGVPQMLFMMTGHLPMLEEARFTWGLIGLATLFAMVYAGGHFYTGAWTALKNRRANMDSLIALGTGAAWIYSTLMVLWPEIVPPEGRHVYYEAAAFIIGLVNLGSALETRARGQASQAIRRLMQLQPDTATLITPEGEEKEMRLASIQPSDLLRVKPGERIPVDGVLAEGTTQVDESMLTGEPLPVSKKKKDWLSAGTVNQGGSIKMRVRKVGEETALAQIINQVRDAQGSKPAIGRLVDKISSIFVPIVILIALATALVWGFFGPEPQSAYVLITAMAVLVIACPCALGLATPMSIMVGVGRAAEKGVLIRKGDALQESSRLDAVILDKTGTITEGKPKLVTFKRLETSQQTLTDDQLLAQLAALEQASEHPLAAALVQAAKEKQLTLPKTATPEILSGQGIKGEIDSQTWLVGNRSLLEAEQVSISPEAEEQAAAMADQGHTCVHLAIKGELVALAGIADPIKEDSAAAIQRLQKAGVRVVMLTGDSQRTAQAVAKQVGISEIFAEVRPDQKADKVRELQDQGLRVGMVGDGINDAPALAQAHVGFAIGTGTDIAIESADLTLMRGSLQGVADAMLISRATVRNIWQNLFGAFIYNTLGIPLAAGVLFPLTGWLLSPAYAAAAMALSSVTVVSNANRLRYIKLDKH</sequence>
<reference evidence="25 26" key="1">
    <citation type="submission" date="2016-10" db="EMBL/GenBank/DDBJ databases">
        <authorList>
            <person name="de Groot N.N."/>
        </authorList>
    </citation>
    <scope>NUCLEOTIDE SEQUENCE [LARGE SCALE GENOMIC DNA]</scope>
    <source>
        <strain evidence="25 26">DSM 18438</strain>
    </source>
</reference>
<dbReference type="Proteomes" id="UP000199058">
    <property type="component" value="Unassembled WGS sequence"/>
</dbReference>
<evidence type="ECO:0000256" key="22">
    <source>
        <dbReference type="ARBA" id="ARBA00049289"/>
    </source>
</evidence>
<evidence type="ECO:0000259" key="24">
    <source>
        <dbReference type="PROSITE" id="PS50846"/>
    </source>
</evidence>
<dbReference type="InterPro" id="IPR001757">
    <property type="entry name" value="P_typ_ATPase"/>
</dbReference>
<keyword evidence="26" id="KW-1185">Reference proteome</keyword>
<evidence type="ECO:0000256" key="10">
    <source>
        <dbReference type="ARBA" id="ARBA00022737"/>
    </source>
</evidence>
<evidence type="ECO:0000256" key="9">
    <source>
        <dbReference type="ARBA" id="ARBA00022723"/>
    </source>
</evidence>
<evidence type="ECO:0000256" key="4">
    <source>
        <dbReference type="ARBA" id="ARBA00015102"/>
    </source>
</evidence>
<keyword evidence="16 23" id="KW-1133">Transmembrane helix</keyword>
<dbReference type="Gene3D" id="3.30.70.100">
    <property type="match status" value="1"/>
</dbReference>
<dbReference type="Gene3D" id="2.70.150.10">
    <property type="entry name" value="Calcium-transporting ATPase, cytoplasmic transduction domain A"/>
    <property type="match status" value="1"/>
</dbReference>
<evidence type="ECO:0000256" key="23">
    <source>
        <dbReference type="RuleBase" id="RU362081"/>
    </source>
</evidence>
<keyword evidence="14" id="KW-0460">Magnesium</keyword>
<evidence type="ECO:0000313" key="26">
    <source>
        <dbReference type="Proteomes" id="UP000199058"/>
    </source>
</evidence>
<feature type="domain" description="HMA" evidence="24">
    <location>
        <begin position="3"/>
        <end position="66"/>
    </location>
</feature>
<dbReference type="CDD" id="cd02094">
    <property type="entry name" value="P-type_ATPase_Cu-like"/>
    <property type="match status" value="1"/>
</dbReference>
<proteinExistence type="inferred from homology"/>
<feature type="transmembrane region" description="Helical" evidence="23">
    <location>
        <begin position="713"/>
        <end position="734"/>
    </location>
</feature>
<dbReference type="CDD" id="cd00371">
    <property type="entry name" value="HMA"/>
    <property type="match status" value="1"/>
</dbReference>
<evidence type="ECO:0000256" key="1">
    <source>
        <dbReference type="ARBA" id="ARBA00004651"/>
    </source>
</evidence>
<comment type="catalytic activity">
    <reaction evidence="22">
        <text>Cu(+)(in) + ATP + H2O = Cu(+)(out) + ADP + phosphate + H(+)</text>
        <dbReference type="Rhea" id="RHEA:25792"/>
        <dbReference type="ChEBI" id="CHEBI:15377"/>
        <dbReference type="ChEBI" id="CHEBI:15378"/>
        <dbReference type="ChEBI" id="CHEBI:30616"/>
        <dbReference type="ChEBI" id="CHEBI:43474"/>
        <dbReference type="ChEBI" id="CHEBI:49552"/>
        <dbReference type="ChEBI" id="CHEBI:456216"/>
        <dbReference type="EC" id="7.2.2.8"/>
    </reaction>
</comment>
<dbReference type="InterPro" id="IPR023298">
    <property type="entry name" value="ATPase_P-typ_TM_dom_sf"/>
</dbReference>
<evidence type="ECO:0000256" key="5">
    <source>
        <dbReference type="ARBA" id="ARBA00022448"/>
    </source>
</evidence>
<organism evidence="25 26">
    <name type="scientific">Marinospirillum celere</name>
    <dbReference type="NCBI Taxonomy" id="1122252"/>
    <lineage>
        <taxon>Bacteria</taxon>
        <taxon>Pseudomonadati</taxon>
        <taxon>Pseudomonadota</taxon>
        <taxon>Gammaproteobacteria</taxon>
        <taxon>Oceanospirillales</taxon>
        <taxon>Oceanospirillaceae</taxon>
        <taxon>Marinospirillum</taxon>
    </lineage>
</organism>
<dbReference type="InterPro" id="IPR036412">
    <property type="entry name" value="HAD-like_sf"/>
</dbReference>
<dbReference type="PRINTS" id="PR00943">
    <property type="entry name" value="CUATPASE"/>
</dbReference>
<evidence type="ECO:0000256" key="17">
    <source>
        <dbReference type="ARBA" id="ARBA00023008"/>
    </source>
</evidence>
<dbReference type="PROSITE" id="PS01047">
    <property type="entry name" value="HMA_1"/>
    <property type="match status" value="1"/>
</dbReference>
<keyword evidence="15" id="KW-1278">Translocase</keyword>
<keyword evidence="7" id="KW-0597">Phosphoprotein</keyword>
<dbReference type="InterPro" id="IPR023214">
    <property type="entry name" value="HAD_sf"/>
</dbReference>
<comment type="subcellular location">
    <subcellularLocation>
        <location evidence="1">Cell membrane</location>
        <topology evidence="1">Multi-pass membrane protein</topology>
    </subcellularLocation>
</comment>
<dbReference type="GO" id="GO:0140581">
    <property type="term" value="F:P-type monovalent copper transporter activity"/>
    <property type="evidence" value="ECO:0007669"/>
    <property type="project" value="UniProtKB-EC"/>
</dbReference>
<dbReference type="NCBIfam" id="TIGR01494">
    <property type="entry name" value="ATPase_P-type"/>
    <property type="match status" value="2"/>
</dbReference>
<dbReference type="SUPFAM" id="SSF81653">
    <property type="entry name" value="Calcium ATPase, transduction domain A"/>
    <property type="match status" value="1"/>
</dbReference>
<keyword evidence="8 23" id="KW-0812">Transmembrane</keyword>
<dbReference type="STRING" id="1122252.SAMN05660443_1438"/>
<dbReference type="Gene3D" id="3.40.1110.10">
    <property type="entry name" value="Calcium-transporting ATPase, cytoplasmic domain N"/>
    <property type="match status" value="2"/>
</dbReference>
<dbReference type="Pfam" id="PF00122">
    <property type="entry name" value="E1-E2_ATPase"/>
    <property type="match status" value="1"/>
</dbReference>
<dbReference type="Gene3D" id="3.40.50.1000">
    <property type="entry name" value="HAD superfamily/HAD-like"/>
    <property type="match status" value="1"/>
</dbReference>
<dbReference type="GO" id="GO:0005524">
    <property type="term" value="F:ATP binding"/>
    <property type="evidence" value="ECO:0007669"/>
    <property type="project" value="UniProtKB-UniRule"/>
</dbReference>
<feature type="transmembrane region" description="Helical" evidence="23">
    <location>
        <begin position="367"/>
        <end position="390"/>
    </location>
</feature>
<dbReference type="InterPro" id="IPR018303">
    <property type="entry name" value="ATPase_P-typ_P_site"/>
</dbReference>
<evidence type="ECO:0000256" key="12">
    <source>
        <dbReference type="ARBA" id="ARBA00022796"/>
    </source>
</evidence>
<dbReference type="InterPro" id="IPR017969">
    <property type="entry name" value="Heavy-metal-associated_CS"/>
</dbReference>
<dbReference type="PROSITE" id="PS00154">
    <property type="entry name" value="ATPASE_E1_E2"/>
    <property type="match status" value="1"/>
</dbReference>
<dbReference type="InterPro" id="IPR006121">
    <property type="entry name" value="HMA_dom"/>
</dbReference>
<dbReference type="NCBIfam" id="TIGR01525">
    <property type="entry name" value="ATPase-IB_hvy"/>
    <property type="match status" value="1"/>
</dbReference>
<protein>
    <recommendedName>
        <fullName evidence="4">Copper-exporting P-type ATPase</fullName>
        <ecNumber evidence="3">7.2.2.8</ecNumber>
    </recommendedName>
    <alternativeName>
        <fullName evidence="20">Copper-exporting P-type ATPase A</fullName>
    </alternativeName>
    <alternativeName>
        <fullName evidence="21">Cu(+)-exporting ATPase</fullName>
    </alternativeName>
</protein>
<dbReference type="NCBIfam" id="TIGR01511">
    <property type="entry name" value="ATPase-IB1_Cu"/>
    <property type="match status" value="1"/>
</dbReference>
<dbReference type="FunFam" id="2.70.150.10:FF:000020">
    <property type="entry name" value="Copper-exporting P-type ATPase A"/>
    <property type="match status" value="1"/>
</dbReference>
<dbReference type="PRINTS" id="PR00119">
    <property type="entry name" value="CATATPASE"/>
</dbReference>
<name>A0A1I1GBT9_9GAMM</name>
<dbReference type="InterPro" id="IPR044492">
    <property type="entry name" value="P_typ_ATPase_HD_dom"/>
</dbReference>
<dbReference type="GO" id="GO:0005886">
    <property type="term" value="C:plasma membrane"/>
    <property type="evidence" value="ECO:0007669"/>
    <property type="project" value="UniProtKB-SubCell"/>
</dbReference>
<dbReference type="EMBL" id="FOLH01000002">
    <property type="protein sequence ID" value="SFC07328.1"/>
    <property type="molecule type" value="Genomic_DNA"/>
</dbReference>
<dbReference type="GO" id="GO:0016887">
    <property type="term" value="F:ATP hydrolysis activity"/>
    <property type="evidence" value="ECO:0007669"/>
    <property type="project" value="InterPro"/>
</dbReference>
<comment type="similarity">
    <text evidence="2 23">Belongs to the cation transport ATPase (P-type) (TC 3.A.3) family. Type IB subfamily.</text>
</comment>
<evidence type="ECO:0000256" key="19">
    <source>
        <dbReference type="ARBA" id="ARBA00023136"/>
    </source>
</evidence>
<keyword evidence="5" id="KW-0813">Transport</keyword>
<dbReference type="EC" id="7.2.2.8" evidence="3"/>
<dbReference type="SUPFAM" id="SSF56784">
    <property type="entry name" value="HAD-like"/>
    <property type="match status" value="1"/>
</dbReference>
<evidence type="ECO:0000256" key="11">
    <source>
        <dbReference type="ARBA" id="ARBA00022741"/>
    </source>
</evidence>
<keyword evidence="11 23" id="KW-0547">Nucleotide-binding</keyword>
<dbReference type="PROSITE" id="PS50846">
    <property type="entry name" value="HMA_2"/>
    <property type="match status" value="1"/>
</dbReference>
<evidence type="ECO:0000313" key="25">
    <source>
        <dbReference type="EMBL" id="SFC07328.1"/>
    </source>
</evidence>
<evidence type="ECO:0000256" key="14">
    <source>
        <dbReference type="ARBA" id="ARBA00022842"/>
    </source>
</evidence>
<dbReference type="SFLD" id="SFLDG00002">
    <property type="entry name" value="C1.7:_P-type_atpase_like"/>
    <property type="match status" value="1"/>
</dbReference>
<dbReference type="GO" id="GO:0005507">
    <property type="term" value="F:copper ion binding"/>
    <property type="evidence" value="ECO:0007669"/>
    <property type="project" value="TreeGrafter"/>
</dbReference>
<dbReference type="GO" id="GO:0043682">
    <property type="term" value="F:P-type divalent copper transporter activity"/>
    <property type="evidence" value="ECO:0007669"/>
    <property type="project" value="TreeGrafter"/>
</dbReference>
<dbReference type="AlphaFoldDB" id="A0A1I1GBT9"/>
<evidence type="ECO:0000256" key="3">
    <source>
        <dbReference type="ARBA" id="ARBA00012517"/>
    </source>
</evidence>
<dbReference type="InterPro" id="IPR036163">
    <property type="entry name" value="HMA_dom_sf"/>
</dbReference>
<keyword evidence="17" id="KW-0186">Copper</keyword>
<dbReference type="GO" id="GO:0055070">
    <property type="term" value="P:copper ion homeostasis"/>
    <property type="evidence" value="ECO:0007669"/>
    <property type="project" value="TreeGrafter"/>
</dbReference>
<evidence type="ECO:0000256" key="2">
    <source>
        <dbReference type="ARBA" id="ARBA00006024"/>
    </source>
</evidence>
<feature type="transmembrane region" description="Helical" evidence="23">
    <location>
        <begin position="684"/>
        <end position="707"/>
    </location>
</feature>
<dbReference type="Pfam" id="PF00702">
    <property type="entry name" value="Hydrolase"/>
    <property type="match status" value="1"/>
</dbReference>
<gene>
    <name evidence="25" type="ORF">SAMN05660443_1438</name>
</gene>
<evidence type="ECO:0000256" key="18">
    <source>
        <dbReference type="ARBA" id="ARBA00023065"/>
    </source>
</evidence>
<evidence type="ECO:0000256" key="13">
    <source>
        <dbReference type="ARBA" id="ARBA00022840"/>
    </source>
</evidence>
<keyword evidence="10" id="KW-0677">Repeat</keyword>
<dbReference type="OrthoDB" id="9814270at2"/>
<dbReference type="InterPro" id="IPR027256">
    <property type="entry name" value="P-typ_ATPase_IB"/>
</dbReference>
<keyword evidence="6 23" id="KW-1003">Cell membrane</keyword>
<accession>A0A1I1GBT9</accession>
<keyword evidence="19 23" id="KW-0472">Membrane</keyword>
<dbReference type="SUPFAM" id="SSF55008">
    <property type="entry name" value="HMA, heavy metal-associated domain"/>
    <property type="match status" value="1"/>
</dbReference>
<dbReference type="SUPFAM" id="SSF81665">
    <property type="entry name" value="Calcium ATPase, transmembrane domain M"/>
    <property type="match status" value="1"/>
</dbReference>
<dbReference type="InterPro" id="IPR059000">
    <property type="entry name" value="ATPase_P-type_domA"/>
</dbReference>
<dbReference type="SFLD" id="SFLDS00003">
    <property type="entry name" value="Haloacid_Dehalogenase"/>
    <property type="match status" value="1"/>
</dbReference>
<evidence type="ECO:0000256" key="6">
    <source>
        <dbReference type="ARBA" id="ARBA00022475"/>
    </source>
</evidence>
<evidence type="ECO:0000256" key="15">
    <source>
        <dbReference type="ARBA" id="ARBA00022967"/>
    </source>
</evidence>
<dbReference type="GO" id="GO:0060003">
    <property type="term" value="P:copper ion export"/>
    <property type="evidence" value="ECO:0007669"/>
    <property type="project" value="UniProtKB-ARBA"/>
</dbReference>
<keyword evidence="12" id="KW-0187">Copper transport</keyword>
<keyword evidence="9 23" id="KW-0479">Metal-binding</keyword>
<feature type="transmembrane region" description="Helical" evidence="23">
    <location>
        <begin position="157"/>
        <end position="175"/>
    </location>
</feature>
<feature type="transmembrane region" description="Helical" evidence="23">
    <location>
        <begin position="119"/>
        <end position="137"/>
    </location>
</feature>
<dbReference type="InterPro" id="IPR023299">
    <property type="entry name" value="ATPase_P-typ_cyto_dom_N"/>
</dbReference>
<dbReference type="SFLD" id="SFLDF00027">
    <property type="entry name" value="p-type_atpase"/>
    <property type="match status" value="1"/>
</dbReference>
<evidence type="ECO:0000256" key="21">
    <source>
        <dbReference type="ARBA" id="ARBA00033239"/>
    </source>
</evidence>
<evidence type="ECO:0000256" key="7">
    <source>
        <dbReference type="ARBA" id="ARBA00022553"/>
    </source>
</evidence>
<keyword evidence="18" id="KW-0406">Ion transport</keyword>